<keyword evidence="2" id="KW-0813">Transport</keyword>
<dbReference type="RefSeq" id="WP_014102194.1">
    <property type="nucleotide sequence ID" value="NC_016026.1"/>
</dbReference>
<keyword evidence="6" id="KW-0811">Translocation</keyword>
<sequence>MFDISWAELLIVTLVALLVIGPSDIPKVMMSLGRLVRKMQHIRFALTHHFDDVMRAVDIEEIRKYNETSSAAIPDTNEAESDDEADIVPVKKDIEKTGGAS</sequence>
<evidence type="ECO:0000256" key="1">
    <source>
        <dbReference type="ARBA" id="ARBA00004167"/>
    </source>
</evidence>
<name>G2KP70_MICAA</name>
<dbReference type="KEGG" id="mai:MICA_637"/>
<keyword evidence="4" id="KW-0653">Protein transport</keyword>
<comment type="subcellular location">
    <subcellularLocation>
        <location evidence="1">Membrane</location>
        <topology evidence="1">Single-pass membrane protein</topology>
    </subcellularLocation>
</comment>
<feature type="transmembrane region" description="Helical" evidence="9">
    <location>
        <begin position="6"/>
        <end position="25"/>
    </location>
</feature>
<evidence type="ECO:0000256" key="2">
    <source>
        <dbReference type="ARBA" id="ARBA00022448"/>
    </source>
</evidence>
<dbReference type="GO" id="GO:0016020">
    <property type="term" value="C:membrane"/>
    <property type="evidence" value="ECO:0007669"/>
    <property type="project" value="UniProtKB-ARBA"/>
</dbReference>
<organism evidence="10 11">
    <name type="scientific">Micavibrio aeruginosavorus (strain ARL-13)</name>
    <dbReference type="NCBI Taxonomy" id="856793"/>
    <lineage>
        <taxon>Bacteria</taxon>
        <taxon>Pseudomonadati</taxon>
        <taxon>Bdellovibrionota</taxon>
        <taxon>Bdellovibrionia</taxon>
        <taxon>Bdellovibrionales</taxon>
        <taxon>Pseudobdellovibrionaceae</taxon>
        <taxon>Micavibrio</taxon>
    </lineage>
</organism>
<keyword evidence="3 9" id="KW-0812">Transmembrane</keyword>
<evidence type="ECO:0000313" key="10">
    <source>
        <dbReference type="EMBL" id="AEP08971.1"/>
    </source>
</evidence>
<accession>G2KP70</accession>
<dbReference type="HOGENOM" id="CLU_086034_1_1_5"/>
<dbReference type="OrthoDB" id="7206969at2"/>
<dbReference type="Pfam" id="PF02416">
    <property type="entry name" value="TatA_B_E"/>
    <property type="match status" value="1"/>
</dbReference>
<feature type="region of interest" description="Disordered" evidence="8">
    <location>
        <begin position="70"/>
        <end position="101"/>
    </location>
</feature>
<dbReference type="STRING" id="856793.MICA_637"/>
<feature type="compositionally biased region" description="Acidic residues" evidence="8">
    <location>
        <begin position="77"/>
        <end position="86"/>
    </location>
</feature>
<evidence type="ECO:0000256" key="4">
    <source>
        <dbReference type="ARBA" id="ARBA00022927"/>
    </source>
</evidence>
<evidence type="ECO:0000256" key="6">
    <source>
        <dbReference type="ARBA" id="ARBA00023010"/>
    </source>
</evidence>
<dbReference type="AlphaFoldDB" id="G2KP70"/>
<dbReference type="InterPro" id="IPR003369">
    <property type="entry name" value="TatA/B/E"/>
</dbReference>
<keyword evidence="5 9" id="KW-1133">Transmembrane helix</keyword>
<evidence type="ECO:0000256" key="3">
    <source>
        <dbReference type="ARBA" id="ARBA00022692"/>
    </source>
</evidence>
<evidence type="ECO:0008006" key="12">
    <source>
        <dbReference type="Google" id="ProtNLM"/>
    </source>
</evidence>
<evidence type="ECO:0000313" key="11">
    <source>
        <dbReference type="Proteomes" id="UP000009286"/>
    </source>
</evidence>
<evidence type="ECO:0000256" key="7">
    <source>
        <dbReference type="ARBA" id="ARBA00023136"/>
    </source>
</evidence>
<evidence type="ECO:0000256" key="5">
    <source>
        <dbReference type="ARBA" id="ARBA00022989"/>
    </source>
</evidence>
<dbReference type="PRINTS" id="PR01506">
    <property type="entry name" value="TATBPROTEIN"/>
</dbReference>
<dbReference type="Proteomes" id="UP000009286">
    <property type="component" value="Chromosome"/>
</dbReference>
<evidence type="ECO:0000256" key="8">
    <source>
        <dbReference type="SAM" id="MobiDB-lite"/>
    </source>
</evidence>
<proteinExistence type="predicted"/>
<reference evidence="10 11" key="1">
    <citation type="journal article" date="2011" name="BMC Genomics">
        <title>Genomic insights into an obligate epibiotic bacterial predator: Micavibrio aeruginosavorus ARL-13.</title>
        <authorList>
            <person name="Wang Z."/>
            <person name="Kadouri D."/>
            <person name="Wu M."/>
        </authorList>
    </citation>
    <scope>NUCLEOTIDE SEQUENCE [LARGE SCALE GENOMIC DNA]</scope>
    <source>
        <strain evidence="10 11">ARL-13</strain>
    </source>
</reference>
<protein>
    <recommendedName>
        <fullName evidence="12">Twin-arginine translocase subunit TatB</fullName>
    </recommendedName>
</protein>
<keyword evidence="7 9" id="KW-0472">Membrane</keyword>
<evidence type="ECO:0000256" key="9">
    <source>
        <dbReference type="SAM" id="Phobius"/>
    </source>
</evidence>
<dbReference type="Gene3D" id="1.20.5.3310">
    <property type="match status" value="1"/>
</dbReference>
<dbReference type="eggNOG" id="COG1826">
    <property type="taxonomic scope" value="Bacteria"/>
</dbReference>
<dbReference type="EMBL" id="CP002382">
    <property type="protein sequence ID" value="AEP08971.1"/>
    <property type="molecule type" value="Genomic_DNA"/>
</dbReference>
<gene>
    <name evidence="10" type="ordered locus">MICA_637</name>
</gene>
<feature type="compositionally biased region" description="Basic and acidic residues" evidence="8">
    <location>
        <begin position="89"/>
        <end position="101"/>
    </location>
</feature>
<dbReference type="GO" id="GO:0015031">
    <property type="term" value="P:protein transport"/>
    <property type="evidence" value="ECO:0007669"/>
    <property type="project" value="UniProtKB-KW"/>
</dbReference>
<keyword evidence="11" id="KW-1185">Reference proteome</keyword>